<dbReference type="EMBL" id="BSXS01008523">
    <property type="protein sequence ID" value="GME92795.1"/>
    <property type="molecule type" value="Genomic_DNA"/>
</dbReference>
<evidence type="ECO:0000313" key="1">
    <source>
        <dbReference type="EMBL" id="GME92795.1"/>
    </source>
</evidence>
<reference evidence="1" key="1">
    <citation type="submission" date="2023-04" db="EMBL/GenBank/DDBJ databases">
        <title>Ambrosiozyma monospora NBRC 10751.</title>
        <authorList>
            <person name="Ichikawa N."/>
            <person name="Sato H."/>
            <person name="Tonouchi N."/>
        </authorList>
    </citation>
    <scope>NUCLEOTIDE SEQUENCE</scope>
    <source>
        <strain evidence="1">NBRC 10751</strain>
    </source>
</reference>
<name>A0ACB5TPQ3_AMBMO</name>
<accession>A0ACB5TPQ3</accession>
<protein>
    <submittedName>
        <fullName evidence="1">Unnamed protein product</fullName>
    </submittedName>
</protein>
<gene>
    <name evidence="1" type="ORF">Amon02_000916400</name>
</gene>
<proteinExistence type="predicted"/>
<organism evidence="1 2">
    <name type="scientific">Ambrosiozyma monospora</name>
    <name type="common">Yeast</name>
    <name type="synonym">Endomycopsis monosporus</name>
    <dbReference type="NCBI Taxonomy" id="43982"/>
    <lineage>
        <taxon>Eukaryota</taxon>
        <taxon>Fungi</taxon>
        <taxon>Dikarya</taxon>
        <taxon>Ascomycota</taxon>
        <taxon>Saccharomycotina</taxon>
        <taxon>Pichiomycetes</taxon>
        <taxon>Pichiales</taxon>
        <taxon>Pichiaceae</taxon>
        <taxon>Ambrosiozyma</taxon>
    </lineage>
</organism>
<keyword evidence="2" id="KW-1185">Reference proteome</keyword>
<evidence type="ECO:0000313" key="2">
    <source>
        <dbReference type="Proteomes" id="UP001165064"/>
    </source>
</evidence>
<comment type="caution">
    <text evidence="1">The sequence shown here is derived from an EMBL/GenBank/DDBJ whole genome shotgun (WGS) entry which is preliminary data.</text>
</comment>
<dbReference type="Proteomes" id="UP001165064">
    <property type="component" value="Unassembled WGS sequence"/>
</dbReference>
<sequence>MFFWRCHWRIFNLKISSYVLFLSFASLNCSNSSLFTQVADSPSPSLSFLAIEMLPQSLKALNISNVTIDFSLPELDSQREGLDVDTERLLCLPNSLEYLHCTVLQLSILDVMSVKKLKFMLLEFHDTITEKHSCWNNLPVNLQRLRLSGTLPIQIPKGNIKAPPPQRLGGMTIPSTIKSEVLTIEFNKLIPVDASTFERLEEHKLSYVYCNIGKADKRAKRITKSIADNNMLEFHSLYFTITVECLDPQVHVFGDQLTLFSALKDAYPCEGYELSRISGKSFVEYHNLKDKLNDDWIYPDELY</sequence>